<evidence type="ECO:0000313" key="1">
    <source>
        <dbReference type="EMBL" id="GAC07016.1"/>
    </source>
</evidence>
<keyword evidence="2" id="KW-1185">Reference proteome</keyword>
<sequence length="77" mass="8506">MKHKSEVGSLSKRLADIADVPSKCRCGGTPIAPVRVPDCQNRWTICCSVSTCLARNTGQGLKDTIIGWNRLSTHFYR</sequence>
<reference evidence="1 2" key="1">
    <citation type="journal article" date="2014" name="Environ. Microbiol.">
        <title>Comparative genomics of the marine bacterial genus Glaciecola reveals the high degree of genomic diversity and genomic characteristic for cold adaptation.</title>
        <authorList>
            <person name="Qin Q.L."/>
            <person name="Xie B.B."/>
            <person name="Yu Y."/>
            <person name="Shu Y.L."/>
            <person name="Rong J.C."/>
            <person name="Zhang Y.J."/>
            <person name="Zhao D.L."/>
            <person name="Chen X.L."/>
            <person name="Zhang X.Y."/>
            <person name="Chen B."/>
            <person name="Zhou B.C."/>
            <person name="Zhang Y.Z."/>
        </authorList>
    </citation>
    <scope>NUCLEOTIDE SEQUENCE [LARGE SCALE GENOMIC DNA]</scope>
    <source>
        <strain evidence="1 2">NO2</strain>
    </source>
</reference>
<dbReference type="RefSeq" id="WP_008305939.1">
    <property type="nucleotide sequence ID" value="NZ_BAEK01000074.1"/>
</dbReference>
<name>A0ABQ0ICL8_9ALTE</name>
<protein>
    <submittedName>
        <fullName evidence="1">Uncharacterized protein</fullName>
    </submittedName>
</protein>
<dbReference type="EMBL" id="BAEK01000074">
    <property type="protein sequence ID" value="GAC07016.1"/>
    <property type="molecule type" value="Genomic_DNA"/>
</dbReference>
<organism evidence="1 2">
    <name type="scientific">Paraglaciecola agarilytica NO2</name>
    <dbReference type="NCBI Taxonomy" id="1125747"/>
    <lineage>
        <taxon>Bacteria</taxon>
        <taxon>Pseudomonadati</taxon>
        <taxon>Pseudomonadota</taxon>
        <taxon>Gammaproteobacteria</taxon>
        <taxon>Alteromonadales</taxon>
        <taxon>Alteromonadaceae</taxon>
        <taxon>Paraglaciecola</taxon>
    </lineage>
</organism>
<dbReference type="Proteomes" id="UP000008372">
    <property type="component" value="Unassembled WGS sequence"/>
</dbReference>
<evidence type="ECO:0000313" key="2">
    <source>
        <dbReference type="Proteomes" id="UP000008372"/>
    </source>
</evidence>
<proteinExistence type="predicted"/>
<comment type="caution">
    <text evidence="1">The sequence shown here is derived from an EMBL/GenBank/DDBJ whole genome shotgun (WGS) entry which is preliminary data.</text>
</comment>
<gene>
    <name evidence="1" type="ORF">GAGA_4186</name>
</gene>
<accession>A0ABQ0ICL8</accession>